<name>A0A5A7QGG6_STRAF</name>
<keyword evidence="2" id="KW-0687">Ribonucleoprotein</keyword>
<keyword evidence="3" id="KW-1185">Reference proteome</keyword>
<gene>
    <name evidence="2" type="ORF">STAS_21304</name>
</gene>
<evidence type="ECO:0000256" key="1">
    <source>
        <dbReference type="SAM" id="MobiDB-lite"/>
    </source>
</evidence>
<protein>
    <submittedName>
        <fullName evidence="2">Ribosomal protein S5 family protein</fullName>
    </submittedName>
</protein>
<evidence type="ECO:0000313" key="2">
    <source>
        <dbReference type="EMBL" id="GER44403.1"/>
    </source>
</evidence>
<dbReference type="Proteomes" id="UP000325081">
    <property type="component" value="Unassembled WGS sequence"/>
</dbReference>
<dbReference type="GO" id="GO:0005840">
    <property type="term" value="C:ribosome"/>
    <property type="evidence" value="ECO:0007669"/>
    <property type="project" value="UniProtKB-KW"/>
</dbReference>
<evidence type="ECO:0000313" key="3">
    <source>
        <dbReference type="Proteomes" id="UP000325081"/>
    </source>
</evidence>
<feature type="region of interest" description="Disordered" evidence="1">
    <location>
        <begin position="1"/>
        <end position="20"/>
    </location>
</feature>
<keyword evidence="2" id="KW-0689">Ribosomal protein</keyword>
<reference evidence="3" key="1">
    <citation type="journal article" date="2019" name="Curr. Biol.">
        <title>Genome Sequence of Striga asiatica Provides Insight into the Evolution of Plant Parasitism.</title>
        <authorList>
            <person name="Yoshida S."/>
            <person name="Kim S."/>
            <person name="Wafula E.K."/>
            <person name="Tanskanen J."/>
            <person name="Kim Y.M."/>
            <person name="Honaas L."/>
            <person name="Yang Z."/>
            <person name="Spallek T."/>
            <person name="Conn C.E."/>
            <person name="Ichihashi Y."/>
            <person name="Cheong K."/>
            <person name="Cui S."/>
            <person name="Der J.P."/>
            <person name="Gundlach H."/>
            <person name="Jiao Y."/>
            <person name="Hori C."/>
            <person name="Ishida J.K."/>
            <person name="Kasahara H."/>
            <person name="Kiba T."/>
            <person name="Kim M.S."/>
            <person name="Koo N."/>
            <person name="Laohavisit A."/>
            <person name="Lee Y.H."/>
            <person name="Lumba S."/>
            <person name="McCourt P."/>
            <person name="Mortimer J.C."/>
            <person name="Mutuku J.M."/>
            <person name="Nomura T."/>
            <person name="Sasaki-Sekimoto Y."/>
            <person name="Seto Y."/>
            <person name="Wang Y."/>
            <person name="Wakatake T."/>
            <person name="Sakakibara H."/>
            <person name="Demura T."/>
            <person name="Yamaguchi S."/>
            <person name="Yoneyama K."/>
            <person name="Manabe R.I."/>
            <person name="Nelson D.C."/>
            <person name="Schulman A.H."/>
            <person name="Timko M.P."/>
            <person name="dePamphilis C.W."/>
            <person name="Choi D."/>
            <person name="Shirasu K."/>
        </authorList>
    </citation>
    <scope>NUCLEOTIDE SEQUENCE [LARGE SCALE GENOMIC DNA]</scope>
    <source>
        <strain evidence="3">cv. UVA1</strain>
    </source>
</reference>
<accession>A0A5A7QGG6</accession>
<dbReference type="EMBL" id="BKCP01006959">
    <property type="protein sequence ID" value="GER44403.1"/>
    <property type="molecule type" value="Genomic_DNA"/>
</dbReference>
<comment type="caution">
    <text evidence="2">The sequence shown here is derived from an EMBL/GenBank/DDBJ whole genome shotgun (WGS) entry which is preliminary data.</text>
</comment>
<organism evidence="2 3">
    <name type="scientific">Striga asiatica</name>
    <name type="common">Asiatic witchweed</name>
    <name type="synonym">Buchnera asiatica</name>
    <dbReference type="NCBI Taxonomy" id="4170"/>
    <lineage>
        <taxon>Eukaryota</taxon>
        <taxon>Viridiplantae</taxon>
        <taxon>Streptophyta</taxon>
        <taxon>Embryophyta</taxon>
        <taxon>Tracheophyta</taxon>
        <taxon>Spermatophyta</taxon>
        <taxon>Magnoliopsida</taxon>
        <taxon>eudicotyledons</taxon>
        <taxon>Gunneridae</taxon>
        <taxon>Pentapetalae</taxon>
        <taxon>asterids</taxon>
        <taxon>lamiids</taxon>
        <taxon>Lamiales</taxon>
        <taxon>Orobanchaceae</taxon>
        <taxon>Buchnereae</taxon>
        <taxon>Striga</taxon>
    </lineage>
</organism>
<dbReference type="AlphaFoldDB" id="A0A5A7QGG6"/>
<sequence>MGGKESRGSKSPIQEDVNAVDEDIVMSVELVRDGQSQGQEGKESDVEGNQGVEIVAMVSEDIGKNVIEDYNLIDVTVQQEEHKSAKNKNQRIFIRIARSKGVSGSEKGMGGDSSGLAVKRGDVGYKRKSSGEDSGQMAMVRGIKAVYISGKRAVGTQGMAHTWHTARMVKGGGIH</sequence>
<proteinExistence type="predicted"/>